<evidence type="ECO:0000256" key="12">
    <source>
        <dbReference type="ARBA" id="ARBA00023136"/>
    </source>
</evidence>
<dbReference type="InterPro" id="IPR013780">
    <property type="entry name" value="Glyco_hydro_b"/>
</dbReference>
<evidence type="ECO:0000256" key="16">
    <source>
        <dbReference type="ARBA" id="ARBA00041343"/>
    </source>
</evidence>
<keyword evidence="13 17" id="KW-1015">Disulfide bond</keyword>
<dbReference type="Pfam" id="PF13802">
    <property type="entry name" value="Gal_mutarotas_2"/>
    <property type="match status" value="1"/>
</dbReference>
<dbReference type="PROSITE" id="PS00129">
    <property type="entry name" value="GLYCOSYL_HYDROL_F31_1"/>
    <property type="match status" value="3"/>
</dbReference>
<evidence type="ECO:0000256" key="17">
    <source>
        <dbReference type="PROSITE-ProRule" id="PRU00779"/>
    </source>
</evidence>
<dbReference type="InterPro" id="IPR000519">
    <property type="entry name" value="P_trefoil_dom"/>
</dbReference>
<dbReference type="FunFam" id="2.60.40.1180:FF:000001">
    <property type="entry name" value="Maltase-glucoamylase, intestinal"/>
    <property type="match status" value="2"/>
</dbReference>
<dbReference type="SMART" id="SM00018">
    <property type="entry name" value="PD"/>
    <property type="match status" value="2"/>
</dbReference>
<proteinExistence type="inferred from homology"/>
<dbReference type="PROSITE" id="PS51448">
    <property type="entry name" value="P_TREFOIL_2"/>
    <property type="match status" value="2"/>
</dbReference>
<comment type="subcellular location">
    <subcellularLocation>
        <location evidence="2">Membrane</location>
        <topology evidence="2">Single-pass membrane protein</topology>
    </subcellularLocation>
</comment>
<evidence type="ECO:0000256" key="18">
    <source>
        <dbReference type="SAM" id="Phobius"/>
    </source>
</evidence>
<dbReference type="GO" id="GO:0004558">
    <property type="term" value="F:alpha-1,4-glucosidase activity"/>
    <property type="evidence" value="ECO:0007669"/>
    <property type="project" value="TreeGrafter"/>
</dbReference>
<dbReference type="Pfam" id="PF00088">
    <property type="entry name" value="Trefoil"/>
    <property type="match status" value="2"/>
</dbReference>
<keyword evidence="8" id="KW-0677">Repeat</keyword>
<evidence type="ECO:0000256" key="9">
    <source>
        <dbReference type="ARBA" id="ARBA00022801"/>
    </source>
</evidence>
<dbReference type="Pfam" id="PF01055">
    <property type="entry name" value="Glyco_hydro_31_2nd"/>
    <property type="match status" value="3"/>
</dbReference>
<keyword evidence="15" id="KW-0326">Glycosidase</keyword>
<comment type="caution">
    <text evidence="20">The sequence shown here is derived from an EMBL/GenBank/DDBJ whole genome shotgun (WGS) entry which is preliminary data.</text>
</comment>
<dbReference type="FunFam" id="3.20.20.80:FF:000016">
    <property type="entry name" value="Maltase-glucoamylase, intestinal"/>
    <property type="match status" value="3"/>
</dbReference>
<evidence type="ECO:0000256" key="5">
    <source>
        <dbReference type="ARBA" id="ARBA00022641"/>
    </source>
</evidence>
<dbReference type="SUPFAM" id="SSF51011">
    <property type="entry name" value="Glycosyl hydrolase domain"/>
    <property type="match status" value="3"/>
</dbReference>
<dbReference type="GO" id="GO:0045177">
    <property type="term" value="C:apical part of cell"/>
    <property type="evidence" value="ECO:0007669"/>
    <property type="project" value="UniProtKB-ARBA"/>
</dbReference>
<organism evidence="20 21">
    <name type="scientific">Mizuhopecten yessoensis</name>
    <name type="common">Japanese scallop</name>
    <name type="synonym">Patinopecten yessoensis</name>
    <dbReference type="NCBI Taxonomy" id="6573"/>
    <lineage>
        <taxon>Eukaryota</taxon>
        <taxon>Metazoa</taxon>
        <taxon>Spiralia</taxon>
        <taxon>Lophotrochozoa</taxon>
        <taxon>Mollusca</taxon>
        <taxon>Bivalvia</taxon>
        <taxon>Autobranchia</taxon>
        <taxon>Pteriomorphia</taxon>
        <taxon>Pectinida</taxon>
        <taxon>Pectinoidea</taxon>
        <taxon>Pectinidae</taxon>
        <taxon>Mizuhopecten</taxon>
    </lineage>
</organism>
<keyword evidence="11 18" id="KW-1133">Transmembrane helix</keyword>
<dbReference type="CDD" id="cd06602">
    <property type="entry name" value="GH31_MGAM_SI_GAA"/>
    <property type="match status" value="3"/>
</dbReference>
<comment type="catalytic activity">
    <reaction evidence="1">
        <text>Hydrolysis of terminal, non-reducing (1-&gt;4)-linked alpha-D-glucose residues with release of alpha-D-glucose.</text>
        <dbReference type="EC" id="3.2.1.20"/>
    </reaction>
</comment>
<name>A0A210PNL2_MIZYE</name>
<dbReference type="SUPFAM" id="SSF74650">
    <property type="entry name" value="Galactose mutarotase-like"/>
    <property type="match status" value="3"/>
</dbReference>
<comment type="similarity">
    <text evidence="3">Belongs to the glycosyl hydrolase 31 family.</text>
</comment>
<evidence type="ECO:0000256" key="14">
    <source>
        <dbReference type="ARBA" id="ARBA00023180"/>
    </source>
</evidence>
<feature type="transmembrane region" description="Helical" evidence="18">
    <location>
        <begin position="9"/>
        <end position="30"/>
    </location>
</feature>
<keyword evidence="10" id="KW-0735">Signal-anchor</keyword>
<dbReference type="SUPFAM" id="SSF51445">
    <property type="entry name" value="(Trans)glycosidases"/>
    <property type="match status" value="3"/>
</dbReference>
<evidence type="ECO:0000256" key="1">
    <source>
        <dbReference type="ARBA" id="ARBA00001657"/>
    </source>
</evidence>
<keyword evidence="7" id="KW-0732">Signal</keyword>
<dbReference type="FunFam" id="2.60.40.1760:FF:000001">
    <property type="entry name" value="Maltase-glucoamylase, intestinal"/>
    <property type="match status" value="1"/>
</dbReference>
<dbReference type="Gene3D" id="2.60.40.1180">
    <property type="entry name" value="Golgi alpha-mannosidase II"/>
    <property type="match status" value="6"/>
</dbReference>
<dbReference type="GO" id="GO:0030246">
    <property type="term" value="F:carbohydrate binding"/>
    <property type="evidence" value="ECO:0007669"/>
    <property type="project" value="InterPro"/>
</dbReference>
<evidence type="ECO:0000256" key="13">
    <source>
        <dbReference type="ARBA" id="ARBA00023157"/>
    </source>
</evidence>
<dbReference type="GO" id="GO:0005975">
    <property type="term" value="P:carbohydrate metabolic process"/>
    <property type="evidence" value="ECO:0007669"/>
    <property type="project" value="InterPro"/>
</dbReference>
<keyword evidence="12 18" id="KW-0472">Membrane</keyword>
<dbReference type="GO" id="GO:0005886">
    <property type="term" value="C:plasma membrane"/>
    <property type="evidence" value="ECO:0007669"/>
    <property type="project" value="UniProtKB-ARBA"/>
</dbReference>
<evidence type="ECO:0000256" key="3">
    <source>
        <dbReference type="ARBA" id="ARBA00007806"/>
    </source>
</evidence>
<feature type="disulfide bond" evidence="17">
    <location>
        <begin position="980"/>
        <end position="997"/>
    </location>
</feature>
<dbReference type="Gene3D" id="2.60.40.1760">
    <property type="entry name" value="glycosyl hydrolase (family 31)"/>
    <property type="match status" value="3"/>
</dbReference>
<evidence type="ECO:0000259" key="19">
    <source>
        <dbReference type="PROSITE" id="PS51448"/>
    </source>
</evidence>
<evidence type="ECO:0000256" key="6">
    <source>
        <dbReference type="ARBA" id="ARBA00022692"/>
    </source>
</evidence>
<dbReference type="EC" id="3.2.1.20" evidence="4"/>
<dbReference type="Proteomes" id="UP000242188">
    <property type="component" value="Unassembled WGS sequence"/>
</dbReference>
<keyword evidence="21" id="KW-1185">Reference proteome</keyword>
<gene>
    <name evidence="20" type="ORF">KP79_PYT09111</name>
</gene>
<dbReference type="InterPro" id="IPR048395">
    <property type="entry name" value="Glyco_hydro_31_C"/>
</dbReference>
<dbReference type="InterPro" id="IPR025887">
    <property type="entry name" value="Glyco_hydro_31_N_dom"/>
</dbReference>
<dbReference type="PROSITE" id="PS00707">
    <property type="entry name" value="GLYCOSYL_HYDROL_F31_2"/>
    <property type="match status" value="1"/>
</dbReference>
<dbReference type="Pfam" id="PF21365">
    <property type="entry name" value="Glyco_hydro_31_3rd"/>
    <property type="match status" value="3"/>
</dbReference>
<dbReference type="GO" id="GO:0012505">
    <property type="term" value="C:endomembrane system"/>
    <property type="evidence" value="ECO:0007669"/>
    <property type="project" value="UniProtKB-ARBA"/>
</dbReference>
<dbReference type="FunFam" id="2.60.40.1180:FF:000005">
    <property type="entry name" value="Maltase-glucoamylase, intestinal"/>
    <property type="match status" value="1"/>
</dbReference>
<dbReference type="InterPro" id="IPR044913">
    <property type="entry name" value="P_trefoil_dom_sf"/>
</dbReference>
<dbReference type="InterPro" id="IPR011013">
    <property type="entry name" value="Gal_mutarotase_sf_dom"/>
</dbReference>
<evidence type="ECO:0000313" key="21">
    <source>
        <dbReference type="Proteomes" id="UP000242188"/>
    </source>
</evidence>
<keyword evidence="14" id="KW-0325">Glycoprotein</keyword>
<feature type="domain" description="P-type" evidence="19">
    <location>
        <begin position="1858"/>
        <end position="1908"/>
    </location>
</feature>
<dbReference type="GO" id="GO:0005737">
    <property type="term" value="C:cytoplasm"/>
    <property type="evidence" value="ECO:0007669"/>
    <property type="project" value="UniProtKB-ARBA"/>
</dbReference>
<dbReference type="InterPro" id="IPR030458">
    <property type="entry name" value="Glyco_hydro_31_AS"/>
</dbReference>
<dbReference type="OrthoDB" id="1334205at2759"/>
<dbReference type="CDD" id="cd14752">
    <property type="entry name" value="GH31_N"/>
    <property type="match status" value="3"/>
</dbReference>
<sequence length="2753" mass="314436">MVDCSKKRVAIIAVVVIVLAAIITPIAYFVTKEDKRKKVDTPAVVPPVAHAPRRLADRINCIPESDGNVVTITQDLCESRYCDFIPATTAWNAACVFPARKEYGFSVNGSVQITIMGWKVYLKQKGMHAFNSTPFRRPYFEVQMPDENLIRFKFDDENGNRFHVPFNLEIPDKQPSKMAYELKITDKENFAFQITRKSSGAVLFNTSIGGLTLTNQFLQLSTTLPSENVYGFGENIHESFRHDLNYRSWPMFSRDQPPFHKKKSNLYGVHPFYTCVEADGNTHGVLLLNSNAQDYSFTPLPTLTYRTIGGILDFYMFLGPSPENVVQQYTQAIGRPFMPPYWSLGFQLCRYGYNSLENMIAAVNRTRDYGIPHDVQYADIDHMNNSKDFTVNNVDFAGLNDSFTALRNGGMRTVIMLDPCFVSNVSGYEPYDRLSQIRGGVMWHGGVENDTKDVTGAILGYVWPNGKVVFPDFFKNSTRQLWKSLVKEHRKRLIFDGLWIDMNEPANFGTNQDRPFNWNENVKPHWSLKCPRSQYDDPPYRTMAAYVHDGDDYKDAAARLSNKTLCMVATQGDTDDLLHYNVHSLFGWRQSPPTISALREASGERSMVLSRNTFPGSGKYVGHWLGDNDSAWPGLASSIIGMLEFNLFGIPYIGADICGFFGDTTVELCKRWMQLGAFYPFSRNHNTIDSTVEQDPGALGVEVATAAREALETRYWLLPYLYTLFHNAHVHGSTVVRPVHHEFPMDDVALGIDRQFLWGKSLLISPILEQGQTELTYYVPEGRWYDFYKPGIFVEGPHLNKVAVDSNSPISLHVRGGSILPMQEPARNTTYSRLNAMKLLVALDRPDEEGGSATGELFWDDGASIDTYENGNYTLTQFRAENQTLSMYISEGQREWANSLVLDTVQVFGVTTHVHNILIQTSNKYHSNFTYDATQKVLDIRNLKLPLNTDFKLTWHDGTNRIDCYPERLGGQLEATEERCSKRKCLFHPTDSDAPDCYFPPDYGYTAGDEMQTATGWTVNLTWKGKAPFPNPISKVTFAVEMLDNAILRFKLYDPSNSRYEVPMKMNIPTPVRRPADPRYDIIMTSKNPFHFQVKRKSTGTILWDTSVGGLTFEDQFLQIASRLPSRNVYGFGENVHTTLKHDLDWTMWPMFARDQPPGSGKNPRDAKNLYGVHPFYTCMEEDGHSHGVLLLNSNSQDYAFTPLPMLIYRTIGGILDFYMFLGPEPENVIQQYTGAIGRPMMPPYWALGFQLCRYGYNNISNLQAAVERTVSAKIPFDVQYGDIDHMEERKDFTIDRGNFSGLKEYFNELRDNGMRTIIILDPCLLADKTYAPYQKMSEQDGLIKWPMSYTVPNGSSDENGALLGYVWPSGKVVFPDFFKNSTRDVWIGLITNHSTEISFDGLWIDMNEPANFGTNEERPWNWPANTTAWSLKCKVGDTYEDPPYRSMAAFQSDDGNRLHRISEKTICMVARQGKDNSYLHYDVHSLYGWSQSKPTLDGLQMAQSGKRGLVISRSTFPGSGQYAGHWLGDNSADWDHLRLSIIGILEFNLFGIPYIGADICGFFGEPSAELCKRWMQLGAFYTFSRNHNTLGQPDQDPAVFSESVTKASREAMETRYWLLPYLYTLFHHTHIRGNTVIRPLHHEFPTDSATYGIDRQFLWGPALLISPILEEGLTEVRVYLPHGTWYDFYTGATFEGKQHITVEVNQDSKIPLHTRGGYVIPMQAPANTTVYSRKNAFSITVALASDGKRTSAEGDIYFDDGESIDSYESGNYGTAKFIASERGLKMRVGHTYSSTEEAFIIGEICVLGIRENITMVYINSSLQHLDIHHYKTNNTLVISNLSLSLTEEFYIEWLTERKLERDELERINCYPDMDDTFSTKNKEECRLRGCIWQDASHKNIPPCHINKTQHGYFQSKLEVLSNYFDGIVLEWKNQTQFFGGNIPYVELQVHNISENILRLKYMDLAYRRYEVPVQLNTTISRQKQDNDYRVEFSENSHGSFFVRVIRQSTNTTIWDTSLGGFTFAEQFLQMVVKLPSKNMYGFGENRHFSFQHDFEFKRWPMFSRDNGVNWGDFANLYGVHPFYLNIEDFSGNSHGVLLLNSNAMEIELNPLPSLTYRTIGGILDFYIFLGPTPEQVIQQYTSVIGHPYLPPYWSLGFQLCRYGYNSLQAMKEAVDRTKSADIPQDVQYADIDHMDERRDFTVDDVNFGGLQKYFKELQNEGMHTIIILDPALITNVTDYLPYNEGVKKDIFIKWPNVDSSPDYQEFNRTDMLGYVWPQGKVVFPDFLNPATRDYWRDLIVNHHKNLSFDGLWIDMNEPANFGTNEEHPWNWDENSKPYWSLNCPTSRWDDPPYKPKAIFGSRLSDKTLCMVAVQNEARHMHYDVHSLYGWSQTEPTLHALREATSERGIVISRSTYPSSGRYAGHWLGDNDSAWSDLHDSVIGLLEFNLFGIPYIGADICGFFKNSTSELCERWMQLGAFYTFSRNHNTINTAPQDPAYFGPAVASSSRKALIVRYTLLPYLYTLFYHVHVHGGTVIKSLTHNFPNDQTTWSVDTQFMWGKAFMIAPVLQQGKTQVDVYFPVGRWFDYYTGQEVKSSSSFEVVSAPRDVIPLFVYGGHILPTQLAANTTVYSRRNPMGLFVVLNENETAKGDLFWDDGKSIDTVENHEYFLLSFSFKSNNLSMTVDQKPLNTDDFANNLIIKNVTIYGKTVWNSVKVNNASHDDFISDTRLNVFRVTNLNLAIKNDFLISFL</sequence>
<evidence type="ECO:0000256" key="10">
    <source>
        <dbReference type="ARBA" id="ARBA00022968"/>
    </source>
</evidence>
<evidence type="ECO:0000256" key="15">
    <source>
        <dbReference type="ARBA" id="ARBA00023295"/>
    </source>
</evidence>
<dbReference type="CDD" id="cd00111">
    <property type="entry name" value="Trefoil"/>
    <property type="match status" value="2"/>
</dbReference>
<evidence type="ECO:0000313" key="20">
    <source>
        <dbReference type="EMBL" id="OWF38082.1"/>
    </source>
</evidence>
<dbReference type="SUPFAM" id="SSF57492">
    <property type="entry name" value="Trefoil"/>
    <property type="match status" value="2"/>
</dbReference>
<keyword evidence="6 18" id="KW-0812">Transmembrane</keyword>
<dbReference type="Gene3D" id="3.20.20.80">
    <property type="entry name" value="Glycosidases"/>
    <property type="match status" value="3"/>
</dbReference>
<keyword evidence="5" id="KW-0765">Sulfation</keyword>
<reference evidence="20 21" key="1">
    <citation type="journal article" date="2017" name="Nat. Ecol. Evol.">
        <title>Scallop genome provides insights into evolution of bilaterian karyotype and development.</title>
        <authorList>
            <person name="Wang S."/>
            <person name="Zhang J."/>
            <person name="Jiao W."/>
            <person name="Li J."/>
            <person name="Xun X."/>
            <person name="Sun Y."/>
            <person name="Guo X."/>
            <person name="Huan P."/>
            <person name="Dong B."/>
            <person name="Zhang L."/>
            <person name="Hu X."/>
            <person name="Sun X."/>
            <person name="Wang J."/>
            <person name="Zhao C."/>
            <person name="Wang Y."/>
            <person name="Wang D."/>
            <person name="Huang X."/>
            <person name="Wang R."/>
            <person name="Lv J."/>
            <person name="Li Y."/>
            <person name="Zhang Z."/>
            <person name="Liu B."/>
            <person name="Lu W."/>
            <person name="Hui Y."/>
            <person name="Liang J."/>
            <person name="Zhou Z."/>
            <person name="Hou R."/>
            <person name="Li X."/>
            <person name="Liu Y."/>
            <person name="Li H."/>
            <person name="Ning X."/>
            <person name="Lin Y."/>
            <person name="Zhao L."/>
            <person name="Xing Q."/>
            <person name="Dou J."/>
            <person name="Li Y."/>
            <person name="Mao J."/>
            <person name="Guo H."/>
            <person name="Dou H."/>
            <person name="Li T."/>
            <person name="Mu C."/>
            <person name="Jiang W."/>
            <person name="Fu Q."/>
            <person name="Fu X."/>
            <person name="Miao Y."/>
            <person name="Liu J."/>
            <person name="Yu Q."/>
            <person name="Li R."/>
            <person name="Liao H."/>
            <person name="Li X."/>
            <person name="Kong Y."/>
            <person name="Jiang Z."/>
            <person name="Chourrout D."/>
            <person name="Li R."/>
            <person name="Bao Z."/>
        </authorList>
    </citation>
    <scope>NUCLEOTIDE SEQUENCE [LARGE SCALE GENOMIC DNA]</scope>
    <source>
        <strain evidence="20 21">PY_sf001</strain>
    </source>
</reference>
<dbReference type="EMBL" id="NEDP02005573">
    <property type="protein sequence ID" value="OWF38082.1"/>
    <property type="molecule type" value="Genomic_DNA"/>
</dbReference>
<evidence type="ECO:0000256" key="11">
    <source>
        <dbReference type="ARBA" id="ARBA00022989"/>
    </source>
</evidence>
<evidence type="ECO:0000256" key="7">
    <source>
        <dbReference type="ARBA" id="ARBA00022729"/>
    </source>
</evidence>
<dbReference type="Gene3D" id="4.10.110.10">
    <property type="entry name" value="Spasmolytic Protein, domain 1"/>
    <property type="match status" value="2"/>
</dbReference>
<evidence type="ECO:0000256" key="2">
    <source>
        <dbReference type="ARBA" id="ARBA00004167"/>
    </source>
</evidence>
<dbReference type="STRING" id="6573.A0A210PNL2"/>
<feature type="domain" description="P-type" evidence="19">
    <location>
        <begin position="951"/>
        <end position="1001"/>
    </location>
</feature>
<dbReference type="PANTHER" id="PTHR22762">
    <property type="entry name" value="ALPHA-GLUCOSIDASE"/>
    <property type="match status" value="1"/>
</dbReference>
<comment type="caution">
    <text evidence="17">Lacks conserved residue(s) required for the propagation of feature annotation.</text>
</comment>
<keyword evidence="9" id="KW-0378">Hydrolase</keyword>
<accession>A0A210PNL2</accession>
<protein>
    <recommendedName>
        <fullName evidence="4">alpha-glucosidase</fullName>
        <ecNumber evidence="4">3.2.1.20</ecNumber>
    </recommendedName>
    <alternativeName>
        <fullName evidence="16">Maltase</fullName>
    </alternativeName>
</protein>
<dbReference type="InterPro" id="IPR030459">
    <property type="entry name" value="Glyco_hydro_31_CS"/>
</dbReference>
<dbReference type="InterPro" id="IPR000322">
    <property type="entry name" value="Glyco_hydro_31_TIM"/>
</dbReference>
<evidence type="ECO:0000256" key="8">
    <source>
        <dbReference type="ARBA" id="ARBA00022737"/>
    </source>
</evidence>
<dbReference type="PANTHER" id="PTHR22762:SF133">
    <property type="entry name" value="P-TYPE DOMAIN-CONTAINING PROTEIN"/>
    <property type="match status" value="1"/>
</dbReference>
<dbReference type="InterPro" id="IPR017853">
    <property type="entry name" value="GH"/>
</dbReference>
<evidence type="ECO:0000256" key="4">
    <source>
        <dbReference type="ARBA" id="ARBA00012741"/>
    </source>
</evidence>